<dbReference type="RefSeq" id="XP_031870731.1">
    <property type="nucleotide sequence ID" value="XM_032014131.1"/>
</dbReference>
<accession>A0A370TRA5</accession>
<evidence type="ECO:0000313" key="2">
    <source>
        <dbReference type="EMBL" id="RDL38075.1"/>
    </source>
</evidence>
<dbReference type="OrthoDB" id="72441at2759"/>
<feature type="region of interest" description="Disordered" evidence="1">
    <location>
        <begin position="1"/>
        <end position="133"/>
    </location>
</feature>
<reference evidence="2 3" key="1">
    <citation type="journal article" date="2018" name="IMA Fungus">
        <title>IMA Genome-F 9: Draft genome sequence of Annulohypoxylon stygium, Aspergillus mulundensis, Berkeleyomyces basicola (syn. Thielaviopsis basicola), Ceratocystis smalleyi, two Cercospora beticola strains, Coleophoma cylindrospora, Fusarium fracticaudum, Phialophora cf. hyalina, and Morchella septimelata.</title>
        <authorList>
            <person name="Wingfield B.D."/>
            <person name="Bills G.F."/>
            <person name="Dong Y."/>
            <person name="Huang W."/>
            <person name="Nel W.J."/>
            <person name="Swalarsk-Parry B.S."/>
            <person name="Vaghefi N."/>
            <person name="Wilken P.M."/>
            <person name="An Z."/>
            <person name="de Beer Z.W."/>
            <person name="De Vos L."/>
            <person name="Chen L."/>
            <person name="Duong T.A."/>
            <person name="Gao Y."/>
            <person name="Hammerbacher A."/>
            <person name="Kikkert J.R."/>
            <person name="Li Y."/>
            <person name="Li H."/>
            <person name="Li K."/>
            <person name="Li Q."/>
            <person name="Liu X."/>
            <person name="Ma X."/>
            <person name="Naidoo K."/>
            <person name="Pethybridge S.J."/>
            <person name="Sun J."/>
            <person name="Steenkamp E.T."/>
            <person name="van der Nest M.A."/>
            <person name="van Wyk S."/>
            <person name="Wingfield M.J."/>
            <person name="Xiong C."/>
            <person name="Yue Q."/>
            <person name="Zhang X."/>
        </authorList>
    </citation>
    <scope>NUCLEOTIDE SEQUENCE [LARGE SCALE GENOMIC DNA]</scope>
    <source>
        <strain evidence="2 3">BP 5553</strain>
    </source>
</reference>
<protein>
    <recommendedName>
        <fullName evidence="4">Peroxin/Ferlin domain-containing protein</fullName>
    </recommendedName>
</protein>
<sequence length="485" mass="54770">MSLLHSSTRRPKPLEDADCDHEISLVDHTGPNPVGSPAENESITAIPSATTEASDSSSTRDRDASPRKTHTRQRLHEQISKRKYKKYQDRGVEADGRDADGDEGGADEVVTEDGDGQEPANEETEDRGRTSIKEIPKPDSAIDVLYENQRGGFLCGIPLFSSRALGNLDPSAWTNIAQKTSATNITNAQVPDPSWKWAWKDWSINHENDVDEDGWEYSFAFAKQFSWHGPSWWNSFVRRRAWIRKRVRKNAGFQAPEAHRLNSDYFTVQPAVDRSRSRQSTTESKRYSIDQLASRKMEEPDAVEDIRDIEALMTALKHASIDREKLEIVENFIRNGGDELCHLKQHRHDILRMFIFQASRKILLAHLHKLYEEAAEELGQHDEEGNDVDSPKQRWLRNLEVALRGADEEVKKLEFWGDVKDLAETGETKGAVDESQGWNSRIWEGIDNSGPKDVLSNPEASATESCKIGAAVLEDTEKGKSKAKE</sequence>
<dbReference type="GeneID" id="43598357"/>
<feature type="compositionally biased region" description="Basic and acidic residues" evidence="1">
    <location>
        <begin position="74"/>
        <end position="99"/>
    </location>
</feature>
<feature type="region of interest" description="Disordered" evidence="1">
    <location>
        <begin position="445"/>
        <end position="466"/>
    </location>
</feature>
<evidence type="ECO:0000313" key="3">
    <source>
        <dbReference type="Proteomes" id="UP000254866"/>
    </source>
</evidence>
<evidence type="ECO:0000256" key="1">
    <source>
        <dbReference type="SAM" id="MobiDB-lite"/>
    </source>
</evidence>
<feature type="region of interest" description="Disordered" evidence="1">
    <location>
        <begin position="272"/>
        <end position="293"/>
    </location>
</feature>
<dbReference type="Proteomes" id="UP000254866">
    <property type="component" value="Unassembled WGS sequence"/>
</dbReference>
<feature type="compositionally biased region" description="Basic and acidic residues" evidence="1">
    <location>
        <begin position="12"/>
        <end position="25"/>
    </location>
</feature>
<evidence type="ECO:0008006" key="4">
    <source>
        <dbReference type="Google" id="ProtNLM"/>
    </source>
</evidence>
<dbReference type="AlphaFoldDB" id="A0A370TRA5"/>
<comment type="caution">
    <text evidence="2">The sequence shown here is derived from an EMBL/GenBank/DDBJ whole genome shotgun (WGS) entry which is preliminary data.</text>
</comment>
<name>A0A370TRA5_9HELO</name>
<organism evidence="2 3">
    <name type="scientific">Venustampulla echinocandica</name>
    <dbReference type="NCBI Taxonomy" id="2656787"/>
    <lineage>
        <taxon>Eukaryota</taxon>
        <taxon>Fungi</taxon>
        <taxon>Dikarya</taxon>
        <taxon>Ascomycota</taxon>
        <taxon>Pezizomycotina</taxon>
        <taxon>Leotiomycetes</taxon>
        <taxon>Helotiales</taxon>
        <taxon>Pleuroascaceae</taxon>
        <taxon>Venustampulla</taxon>
    </lineage>
</organism>
<proteinExistence type="predicted"/>
<gene>
    <name evidence="2" type="ORF">BP5553_05508</name>
</gene>
<keyword evidence="3" id="KW-1185">Reference proteome</keyword>
<feature type="compositionally biased region" description="Basic and acidic residues" evidence="1">
    <location>
        <begin position="283"/>
        <end position="293"/>
    </location>
</feature>
<feature type="compositionally biased region" description="Low complexity" evidence="1">
    <location>
        <begin position="48"/>
        <end position="57"/>
    </location>
</feature>
<dbReference type="EMBL" id="NPIC01000003">
    <property type="protein sequence ID" value="RDL38075.1"/>
    <property type="molecule type" value="Genomic_DNA"/>
</dbReference>
<dbReference type="STRING" id="2656787.A0A370TRA5"/>
<feature type="compositionally biased region" description="Acidic residues" evidence="1">
    <location>
        <begin position="100"/>
        <end position="125"/>
    </location>
</feature>